<dbReference type="CDD" id="cd17932">
    <property type="entry name" value="DEXQc_UvrD"/>
    <property type="match status" value="1"/>
</dbReference>
<sequence>MRKITLKHKLPAGLDKQFADELNSSQRAAATAPDGYNLILAGPGSGKTRVITFRVGFLIARGVPADSILLATFTRRAAREMVGRLGELVGNQAGRVWAGTFHHVGNRLLRGAAKDLGFQSNFTILDSEDQTDLLRLAMDDAGLVDKSKLAPKASQLQHLISFAINTRRPLAAVVESEAADQAEWLPEIEKVADAYARRKLASNCMDYDDLLTQWLRLLDEFPNRLEEQGRMFRHILIDEMQDTNALQIEIVEKIAAAGRGNLTAVGDDAQSIYRFRGANYDNILKFPDRHLDARVFRLEVNYRSTPQIVAFTEASIAHNQSGFPKQLVSARNDGPLPVVVATADVYEEAALVCQQILEAHDQDVPLGRMAVLYRNHYDSVVLQGELLARNIPYTVRSGVRFFEQAHVKDVMAFLRVVLNPRDEASWRRLFVLLPGVGPAKAGAVYQRIASEADPLKALATAETMAIVPSKSRGLFAAFVNDLNLIRATDPEHHPARAIEAVLKGGYPGTIRQKYDKADNRIKDVEQFAVLAAKYDSLERLLAELLLAGDVYGMDAAGSEDPQDVLVLSTVHQAKGLEWSHVFVVRLVDEGFPHRRAMDEPGGEDEERRIFYVAVSRAMNELMLSYPSTISRGGYGPTVFSTPSRFLTEIRHDLYERVVLEHEFDRLNADDDDDEGEPPWTGRPLKSQPDRDSKT</sequence>
<evidence type="ECO:0000259" key="12">
    <source>
        <dbReference type="PROSITE" id="PS51198"/>
    </source>
</evidence>
<dbReference type="InterPro" id="IPR027417">
    <property type="entry name" value="P-loop_NTPase"/>
</dbReference>
<evidence type="ECO:0000256" key="11">
    <source>
        <dbReference type="SAM" id="MobiDB-lite"/>
    </source>
</evidence>
<dbReference type="EC" id="5.6.2.4" evidence="8"/>
<feature type="domain" description="UvrD-like helicase C-terminal" evidence="13">
    <location>
        <begin position="306"/>
        <end position="575"/>
    </location>
</feature>
<evidence type="ECO:0000313" key="14">
    <source>
        <dbReference type="EMBL" id="APW59372.1"/>
    </source>
</evidence>
<evidence type="ECO:0000256" key="7">
    <source>
        <dbReference type="ARBA" id="ARBA00034617"/>
    </source>
</evidence>
<evidence type="ECO:0000256" key="5">
    <source>
        <dbReference type="ARBA" id="ARBA00022840"/>
    </source>
</evidence>
<evidence type="ECO:0000256" key="10">
    <source>
        <dbReference type="PROSITE-ProRule" id="PRU00560"/>
    </source>
</evidence>
<dbReference type="STRING" id="1387353.BSF38_00794"/>
<dbReference type="GO" id="GO:0000725">
    <property type="term" value="P:recombinational repair"/>
    <property type="evidence" value="ECO:0007669"/>
    <property type="project" value="TreeGrafter"/>
</dbReference>
<dbReference type="InterPro" id="IPR014016">
    <property type="entry name" value="UvrD-like_ATP-bd"/>
</dbReference>
<dbReference type="GO" id="GO:0043138">
    <property type="term" value="F:3'-5' DNA helicase activity"/>
    <property type="evidence" value="ECO:0007669"/>
    <property type="project" value="UniProtKB-EC"/>
</dbReference>
<dbReference type="Gene3D" id="3.40.50.300">
    <property type="entry name" value="P-loop containing nucleotide triphosphate hydrolases"/>
    <property type="match status" value="2"/>
</dbReference>
<comment type="catalytic activity">
    <reaction evidence="9">
        <text>ATP + H2O = ADP + phosphate + H(+)</text>
        <dbReference type="Rhea" id="RHEA:13065"/>
        <dbReference type="ChEBI" id="CHEBI:15377"/>
        <dbReference type="ChEBI" id="CHEBI:15378"/>
        <dbReference type="ChEBI" id="CHEBI:30616"/>
        <dbReference type="ChEBI" id="CHEBI:43474"/>
        <dbReference type="ChEBI" id="CHEBI:456216"/>
        <dbReference type="EC" id="5.6.2.4"/>
    </reaction>
</comment>
<dbReference type="PROSITE" id="PS51217">
    <property type="entry name" value="UVRD_HELICASE_CTER"/>
    <property type="match status" value="1"/>
</dbReference>
<dbReference type="GO" id="GO:0016887">
    <property type="term" value="F:ATP hydrolysis activity"/>
    <property type="evidence" value="ECO:0007669"/>
    <property type="project" value="RHEA"/>
</dbReference>
<evidence type="ECO:0000256" key="8">
    <source>
        <dbReference type="ARBA" id="ARBA00034808"/>
    </source>
</evidence>
<protein>
    <recommendedName>
        <fullName evidence="8">DNA 3'-5' helicase</fullName>
        <ecNumber evidence="8">5.6.2.4</ecNumber>
    </recommendedName>
</protein>
<evidence type="ECO:0000256" key="4">
    <source>
        <dbReference type="ARBA" id="ARBA00022806"/>
    </source>
</evidence>
<evidence type="ECO:0000256" key="6">
    <source>
        <dbReference type="ARBA" id="ARBA00023235"/>
    </source>
</evidence>
<dbReference type="Gene3D" id="1.10.10.160">
    <property type="match status" value="1"/>
</dbReference>
<evidence type="ECO:0000256" key="2">
    <source>
        <dbReference type="ARBA" id="ARBA00022741"/>
    </source>
</evidence>
<dbReference type="Gene3D" id="1.10.486.10">
    <property type="entry name" value="PCRA, domain 4"/>
    <property type="match status" value="1"/>
</dbReference>
<feature type="domain" description="UvrD-like helicase ATP-binding" evidence="12">
    <location>
        <begin position="20"/>
        <end position="305"/>
    </location>
</feature>
<keyword evidence="6" id="KW-0413">Isomerase</keyword>
<dbReference type="RefSeq" id="WP_076343563.1">
    <property type="nucleotide sequence ID" value="NZ_CP019082.1"/>
</dbReference>
<keyword evidence="15" id="KW-1185">Reference proteome</keyword>
<comment type="catalytic activity">
    <reaction evidence="7">
        <text>Couples ATP hydrolysis with the unwinding of duplex DNA by translocating in the 3'-5' direction.</text>
        <dbReference type="EC" id="5.6.2.4"/>
    </reaction>
</comment>
<feature type="region of interest" description="Disordered" evidence="11">
    <location>
        <begin position="667"/>
        <end position="694"/>
    </location>
</feature>
<dbReference type="Proteomes" id="UP000186309">
    <property type="component" value="Chromosome"/>
</dbReference>
<keyword evidence="5 10" id="KW-0067">ATP-binding</keyword>
<dbReference type="PROSITE" id="PS51198">
    <property type="entry name" value="UVRD_HELICASE_ATP_BIND"/>
    <property type="match status" value="1"/>
</dbReference>
<keyword evidence="3 10" id="KW-0378">Hydrolase</keyword>
<dbReference type="InterPro" id="IPR014017">
    <property type="entry name" value="DNA_helicase_UvrD-like_C"/>
</dbReference>
<proteinExistence type="inferred from homology"/>
<dbReference type="SUPFAM" id="SSF52540">
    <property type="entry name" value="P-loop containing nucleoside triphosphate hydrolases"/>
    <property type="match status" value="1"/>
</dbReference>
<dbReference type="InterPro" id="IPR000212">
    <property type="entry name" value="DNA_helicase_UvrD/REP"/>
</dbReference>
<evidence type="ECO:0000256" key="1">
    <source>
        <dbReference type="ARBA" id="ARBA00009922"/>
    </source>
</evidence>
<dbReference type="PANTHER" id="PTHR11070:SF3">
    <property type="entry name" value="DNA 3'-5' HELICASE"/>
    <property type="match status" value="1"/>
</dbReference>
<keyword evidence="2 10" id="KW-0547">Nucleotide-binding</keyword>
<dbReference type="KEGG" id="pbor:BSF38_00794"/>
<keyword evidence="4 10" id="KW-0347">Helicase</keyword>
<dbReference type="GO" id="GO:0005829">
    <property type="term" value="C:cytosol"/>
    <property type="evidence" value="ECO:0007669"/>
    <property type="project" value="TreeGrafter"/>
</dbReference>
<comment type="similarity">
    <text evidence="1">Belongs to the helicase family. UvrD subfamily.</text>
</comment>
<organism evidence="14 15">
    <name type="scientific">Paludisphaera borealis</name>
    <dbReference type="NCBI Taxonomy" id="1387353"/>
    <lineage>
        <taxon>Bacteria</taxon>
        <taxon>Pseudomonadati</taxon>
        <taxon>Planctomycetota</taxon>
        <taxon>Planctomycetia</taxon>
        <taxon>Isosphaerales</taxon>
        <taxon>Isosphaeraceae</taxon>
        <taxon>Paludisphaera</taxon>
    </lineage>
</organism>
<gene>
    <name evidence="14" type="primary">pcrA_1</name>
    <name evidence="14" type="ORF">BSF38_00794</name>
</gene>
<dbReference type="Pfam" id="PF00580">
    <property type="entry name" value="UvrD-helicase"/>
    <property type="match status" value="1"/>
</dbReference>
<feature type="binding site" evidence="10">
    <location>
        <begin position="41"/>
        <end position="48"/>
    </location>
    <ligand>
        <name>ATP</name>
        <dbReference type="ChEBI" id="CHEBI:30616"/>
    </ligand>
</feature>
<reference evidence="15" key="1">
    <citation type="submission" date="2016-12" db="EMBL/GenBank/DDBJ databases">
        <title>Comparative genomics of four Isosphaeraceae planctomycetes: a common pool of plasmids and glycoside hydrolase genes.</title>
        <authorList>
            <person name="Ivanova A."/>
        </authorList>
    </citation>
    <scope>NUCLEOTIDE SEQUENCE [LARGE SCALE GENOMIC DNA]</scope>
    <source>
        <strain evidence="15">PX4</strain>
    </source>
</reference>
<dbReference type="AlphaFoldDB" id="A0A1U7CKB6"/>
<dbReference type="GO" id="GO:0005524">
    <property type="term" value="F:ATP binding"/>
    <property type="evidence" value="ECO:0007669"/>
    <property type="project" value="UniProtKB-UniRule"/>
</dbReference>
<evidence type="ECO:0000259" key="13">
    <source>
        <dbReference type="PROSITE" id="PS51217"/>
    </source>
</evidence>
<accession>A0A1U7CKB6</accession>
<dbReference type="Pfam" id="PF13361">
    <property type="entry name" value="UvrD_C"/>
    <property type="match status" value="1"/>
</dbReference>
<evidence type="ECO:0000256" key="9">
    <source>
        <dbReference type="ARBA" id="ARBA00048988"/>
    </source>
</evidence>
<dbReference type="GO" id="GO:0003677">
    <property type="term" value="F:DNA binding"/>
    <property type="evidence" value="ECO:0007669"/>
    <property type="project" value="InterPro"/>
</dbReference>
<dbReference type="EMBL" id="CP019082">
    <property type="protein sequence ID" value="APW59372.1"/>
    <property type="molecule type" value="Genomic_DNA"/>
</dbReference>
<dbReference type="OrthoDB" id="9810135at2"/>
<evidence type="ECO:0000313" key="15">
    <source>
        <dbReference type="Proteomes" id="UP000186309"/>
    </source>
</evidence>
<name>A0A1U7CKB6_9BACT</name>
<evidence type="ECO:0000256" key="3">
    <source>
        <dbReference type="ARBA" id="ARBA00022801"/>
    </source>
</evidence>
<dbReference type="PANTHER" id="PTHR11070">
    <property type="entry name" value="UVRD / RECB / PCRA DNA HELICASE FAMILY MEMBER"/>
    <property type="match status" value="1"/>
</dbReference>
<dbReference type="InterPro" id="IPR013986">
    <property type="entry name" value="DExx_box_DNA_helicase_dom_sf"/>
</dbReference>